<dbReference type="Proteomes" id="UP000799640">
    <property type="component" value="Unassembled WGS sequence"/>
</dbReference>
<dbReference type="PANTHER" id="PTHR40135:SF1">
    <property type="entry name" value="MITOCHONDRIAL PHOSPHATE CARRIER PROTEIN"/>
    <property type="match status" value="1"/>
</dbReference>
<keyword evidence="2" id="KW-1185">Reference proteome</keyword>
<proteinExistence type="predicted"/>
<gene>
    <name evidence="1" type="ORF">EJ06DRAFT_256065</name>
</gene>
<organism evidence="1 2">
    <name type="scientific">Trichodelitschia bisporula</name>
    <dbReference type="NCBI Taxonomy" id="703511"/>
    <lineage>
        <taxon>Eukaryota</taxon>
        <taxon>Fungi</taxon>
        <taxon>Dikarya</taxon>
        <taxon>Ascomycota</taxon>
        <taxon>Pezizomycotina</taxon>
        <taxon>Dothideomycetes</taxon>
        <taxon>Dothideomycetes incertae sedis</taxon>
        <taxon>Phaeotrichales</taxon>
        <taxon>Phaeotrichaceae</taxon>
        <taxon>Trichodelitschia</taxon>
    </lineage>
</organism>
<accession>A0A6G1HJ92</accession>
<dbReference type="EMBL" id="ML996710">
    <property type="protein sequence ID" value="KAF2395835.1"/>
    <property type="molecule type" value="Genomic_DNA"/>
</dbReference>
<dbReference type="AlphaFoldDB" id="A0A6G1HJ92"/>
<evidence type="ECO:0000313" key="1">
    <source>
        <dbReference type="EMBL" id="KAF2395835.1"/>
    </source>
</evidence>
<protein>
    <submittedName>
        <fullName evidence="1">Uncharacterized protein</fullName>
    </submittedName>
</protein>
<dbReference type="PANTHER" id="PTHR40135">
    <property type="entry name" value="MITOCHONDRIAL PHOSPHATE CARRIER PROTEIN"/>
    <property type="match status" value="1"/>
</dbReference>
<sequence length="77" mass="9112">MRFTRTLTITNLLIGSTALGFQVTVLYPWHHELQADFDKMKAEHVRALHEARAASAAELRNIHQQLAELRLQRRWFW</sequence>
<dbReference type="OrthoDB" id="9992270at2759"/>
<name>A0A6G1HJ92_9PEZI</name>
<evidence type="ECO:0000313" key="2">
    <source>
        <dbReference type="Proteomes" id="UP000799640"/>
    </source>
</evidence>
<reference evidence="1" key="1">
    <citation type="journal article" date="2020" name="Stud. Mycol.">
        <title>101 Dothideomycetes genomes: a test case for predicting lifestyles and emergence of pathogens.</title>
        <authorList>
            <person name="Haridas S."/>
            <person name="Albert R."/>
            <person name="Binder M."/>
            <person name="Bloem J."/>
            <person name="Labutti K."/>
            <person name="Salamov A."/>
            <person name="Andreopoulos B."/>
            <person name="Baker S."/>
            <person name="Barry K."/>
            <person name="Bills G."/>
            <person name="Bluhm B."/>
            <person name="Cannon C."/>
            <person name="Castanera R."/>
            <person name="Culley D."/>
            <person name="Daum C."/>
            <person name="Ezra D."/>
            <person name="Gonzalez J."/>
            <person name="Henrissat B."/>
            <person name="Kuo A."/>
            <person name="Liang C."/>
            <person name="Lipzen A."/>
            <person name="Lutzoni F."/>
            <person name="Magnuson J."/>
            <person name="Mondo S."/>
            <person name="Nolan M."/>
            <person name="Ohm R."/>
            <person name="Pangilinan J."/>
            <person name="Park H.-J."/>
            <person name="Ramirez L."/>
            <person name="Alfaro M."/>
            <person name="Sun H."/>
            <person name="Tritt A."/>
            <person name="Yoshinaga Y."/>
            <person name="Zwiers L.-H."/>
            <person name="Turgeon B."/>
            <person name="Goodwin S."/>
            <person name="Spatafora J."/>
            <person name="Crous P."/>
            <person name="Grigoriev I."/>
        </authorList>
    </citation>
    <scope>NUCLEOTIDE SEQUENCE</scope>
    <source>
        <strain evidence="1">CBS 262.69</strain>
    </source>
</reference>